<dbReference type="Gene3D" id="2.80.10.50">
    <property type="match status" value="2"/>
</dbReference>
<proteinExistence type="predicted"/>
<dbReference type="SUPFAM" id="SSF50370">
    <property type="entry name" value="Ricin B-like lectins"/>
    <property type="match status" value="1"/>
</dbReference>
<dbReference type="CDD" id="cd00161">
    <property type="entry name" value="beta-trefoil_Ricin-like"/>
    <property type="match status" value="1"/>
</dbReference>
<dbReference type="RefSeq" id="WP_185039947.1">
    <property type="nucleotide sequence ID" value="NZ_BAABFG010000005.1"/>
</dbReference>
<sequence>MRMRRVLAALTAGVAALVGVVLAPASPASAAPYRAYVSILTPNGNIGPSVIDIKDGSMDNGGLAQLWILRTSGDVYNQRWSITRVTNLSAPFGKFEFTNARSGKCLTDLGLPNDSNTVRQWTCSGSANQWWRAVRVSTTNANWVELVNMGSGRCLDARGYGYGNGVVLQTYPCHGDWNQRFNPYP</sequence>
<dbReference type="Pfam" id="PF14200">
    <property type="entry name" value="RicinB_lectin_2"/>
    <property type="match status" value="1"/>
</dbReference>
<dbReference type="InterPro" id="IPR000772">
    <property type="entry name" value="Ricin_B_lectin"/>
</dbReference>
<evidence type="ECO:0000313" key="4">
    <source>
        <dbReference type="Proteomes" id="UP000546162"/>
    </source>
</evidence>
<gene>
    <name evidence="3" type="ORF">BJY16_002864</name>
</gene>
<feature type="chain" id="PRO_5031239816" description="Ricin B lectin domain-containing protein" evidence="1">
    <location>
        <begin position="31"/>
        <end position="185"/>
    </location>
</feature>
<evidence type="ECO:0000259" key="2">
    <source>
        <dbReference type="Pfam" id="PF14200"/>
    </source>
</evidence>
<dbReference type="PROSITE" id="PS50231">
    <property type="entry name" value="RICIN_B_LECTIN"/>
    <property type="match status" value="1"/>
</dbReference>
<protein>
    <recommendedName>
        <fullName evidence="2">Ricin B lectin domain-containing protein</fullName>
    </recommendedName>
</protein>
<accession>A0A7W7GW70</accession>
<comment type="caution">
    <text evidence="3">The sequence shown here is derived from an EMBL/GenBank/DDBJ whole genome shotgun (WGS) entry which is preliminary data.</text>
</comment>
<evidence type="ECO:0000256" key="1">
    <source>
        <dbReference type="SAM" id="SignalP"/>
    </source>
</evidence>
<dbReference type="AlphaFoldDB" id="A0A7W7GW70"/>
<dbReference type="Proteomes" id="UP000546162">
    <property type="component" value="Unassembled WGS sequence"/>
</dbReference>
<feature type="domain" description="Ricin B lectin" evidence="2">
    <location>
        <begin position="77"/>
        <end position="159"/>
    </location>
</feature>
<reference evidence="3 4" key="1">
    <citation type="submission" date="2020-08" db="EMBL/GenBank/DDBJ databases">
        <title>Sequencing the genomes of 1000 actinobacteria strains.</title>
        <authorList>
            <person name="Klenk H.-P."/>
        </authorList>
    </citation>
    <scope>NUCLEOTIDE SEQUENCE [LARGE SCALE GENOMIC DNA]</scope>
    <source>
        <strain evidence="3 4">DSM 45809</strain>
    </source>
</reference>
<keyword evidence="1" id="KW-0732">Signal</keyword>
<keyword evidence="4" id="KW-1185">Reference proteome</keyword>
<organism evidence="3 4">
    <name type="scientific">Actinoplanes octamycinicus</name>
    <dbReference type="NCBI Taxonomy" id="135948"/>
    <lineage>
        <taxon>Bacteria</taxon>
        <taxon>Bacillati</taxon>
        <taxon>Actinomycetota</taxon>
        <taxon>Actinomycetes</taxon>
        <taxon>Micromonosporales</taxon>
        <taxon>Micromonosporaceae</taxon>
        <taxon>Actinoplanes</taxon>
    </lineage>
</organism>
<evidence type="ECO:0000313" key="3">
    <source>
        <dbReference type="EMBL" id="MBB4739405.1"/>
    </source>
</evidence>
<name>A0A7W7GW70_9ACTN</name>
<dbReference type="EMBL" id="JACHNB010000001">
    <property type="protein sequence ID" value="MBB4739405.1"/>
    <property type="molecule type" value="Genomic_DNA"/>
</dbReference>
<dbReference type="InterPro" id="IPR035992">
    <property type="entry name" value="Ricin_B-like_lectins"/>
</dbReference>
<feature type="signal peptide" evidence="1">
    <location>
        <begin position="1"/>
        <end position="30"/>
    </location>
</feature>